<accession>A0A699SRG7</accession>
<gene>
    <name evidence="1" type="ORF">Tci_871458</name>
</gene>
<organism evidence="1">
    <name type="scientific">Tanacetum cinerariifolium</name>
    <name type="common">Dalmatian daisy</name>
    <name type="synonym">Chrysanthemum cinerariifolium</name>
    <dbReference type="NCBI Taxonomy" id="118510"/>
    <lineage>
        <taxon>Eukaryota</taxon>
        <taxon>Viridiplantae</taxon>
        <taxon>Streptophyta</taxon>
        <taxon>Embryophyta</taxon>
        <taxon>Tracheophyta</taxon>
        <taxon>Spermatophyta</taxon>
        <taxon>Magnoliopsida</taxon>
        <taxon>eudicotyledons</taxon>
        <taxon>Gunneridae</taxon>
        <taxon>Pentapetalae</taxon>
        <taxon>asterids</taxon>
        <taxon>campanulids</taxon>
        <taxon>Asterales</taxon>
        <taxon>Asteraceae</taxon>
        <taxon>Asteroideae</taxon>
        <taxon>Anthemideae</taxon>
        <taxon>Anthemidinae</taxon>
        <taxon>Tanacetum</taxon>
    </lineage>
</organism>
<evidence type="ECO:0000313" key="1">
    <source>
        <dbReference type="EMBL" id="GFC99488.1"/>
    </source>
</evidence>
<feature type="non-terminal residue" evidence="1">
    <location>
        <position position="89"/>
    </location>
</feature>
<dbReference type="AlphaFoldDB" id="A0A699SRG7"/>
<reference evidence="1" key="1">
    <citation type="journal article" date="2019" name="Sci. Rep.">
        <title>Draft genome of Tanacetum cinerariifolium, the natural source of mosquito coil.</title>
        <authorList>
            <person name="Yamashiro T."/>
            <person name="Shiraishi A."/>
            <person name="Satake H."/>
            <person name="Nakayama K."/>
        </authorList>
    </citation>
    <scope>NUCLEOTIDE SEQUENCE</scope>
</reference>
<comment type="caution">
    <text evidence="1">The sequence shown here is derived from an EMBL/GenBank/DDBJ whole genome shotgun (WGS) entry which is preliminary data.</text>
</comment>
<dbReference type="EMBL" id="BKCJ011178799">
    <property type="protein sequence ID" value="GFC99488.1"/>
    <property type="molecule type" value="Genomic_DNA"/>
</dbReference>
<proteinExistence type="predicted"/>
<sequence>MAQQVIPADQLVPRFHTIKRCNKYTLLLSIPCSPKCKIVGHILLDHPLSYALTATIDVPVKKRDATAHKIALLLKSSGNCQSKSYGSYA</sequence>
<protein>
    <submittedName>
        <fullName evidence="1">Uncharacterized protein</fullName>
    </submittedName>
</protein>
<name>A0A699SRG7_TANCI</name>